<dbReference type="EMBL" id="JAAAID010002635">
    <property type="protein sequence ID" value="KAG0006232.1"/>
    <property type="molecule type" value="Genomic_DNA"/>
</dbReference>
<dbReference type="PANTHER" id="PTHR38926:SF72">
    <property type="entry name" value="IM:7136021-RELATED"/>
    <property type="match status" value="1"/>
</dbReference>
<dbReference type="PANTHER" id="PTHR38926">
    <property type="entry name" value="F-BOX DOMAIN CONTAINING PROTEIN, EXPRESSED"/>
    <property type="match status" value="1"/>
</dbReference>
<sequence>MPKTTRANQSDQAKIIRQNPGLRDLSLAFHDDLSSDYSDLIHAVSNLRMLRRLAFDKNETLQAETLETIMQGCTSLGELSFKGVYFFLKHPFGTGDDIASKWLAASKTEEQTAPACVSHDVPEQEKKAFSRIKSLLMDDVACSQDLILNLASRFPNLEKLSLQSSSELYFSKDFSSRLAQRSPHIKWLNISKTEDMDDPTIAALIRNFPGLQTLIADQTRFSERSLNALIECCSDLEVLDIRETY</sequence>
<evidence type="ECO:0000313" key="1">
    <source>
        <dbReference type="EMBL" id="KAG0006232.1"/>
    </source>
</evidence>
<evidence type="ECO:0000313" key="2">
    <source>
        <dbReference type="Proteomes" id="UP000703661"/>
    </source>
</evidence>
<reference evidence="1" key="1">
    <citation type="journal article" date="2020" name="Fungal Divers.">
        <title>Resolving the Mortierellaceae phylogeny through synthesis of multi-gene phylogenetics and phylogenomics.</title>
        <authorList>
            <person name="Vandepol N."/>
            <person name="Liber J."/>
            <person name="Desiro A."/>
            <person name="Na H."/>
            <person name="Kennedy M."/>
            <person name="Barry K."/>
            <person name="Grigoriev I.V."/>
            <person name="Miller A.N."/>
            <person name="O'Donnell K."/>
            <person name="Stajich J.E."/>
            <person name="Bonito G."/>
        </authorList>
    </citation>
    <scope>NUCLEOTIDE SEQUENCE</scope>
    <source>
        <strain evidence="1">NRRL 2769</strain>
    </source>
</reference>
<accession>A0A9P6MK32</accession>
<dbReference type="InterPro" id="IPR032675">
    <property type="entry name" value="LRR_dom_sf"/>
</dbReference>
<dbReference type="SUPFAM" id="SSF52047">
    <property type="entry name" value="RNI-like"/>
    <property type="match status" value="1"/>
</dbReference>
<gene>
    <name evidence="1" type="ORF">BGZ80_005330</name>
</gene>
<comment type="caution">
    <text evidence="1">The sequence shown here is derived from an EMBL/GenBank/DDBJ whole genome shotgun (WGS) entry which is preliminary data.</text>
</comment>
<feature type="non-terminal residue" evidence="1">
    <location>
        <position position="245"/>
    </location>
</feature>
<name>A0A9P6MK32_9FUNG</name>
<keyword evidence="2" id="KW-1185">Reference proteome</keyword>
<dbReference type="Proteomes" id="UP000703661">
    <property type="component" value="Unassembled WGS sequence"/>
</dbReference>
<dbReference type="Gene3D" id="3.80.10.10">
    <property type="entry name" value="Ribonuclease Inhibitor"/>
    <property type="match status" value="1"/>
</dbReference>
<protein>
    <submittedName>
        <fullName evidence="1">Uncharacterized protein</fullName>
    </submittedName>
</protein>
<dbReference type="AlphaFoldDB" id="A0A9P6MK32"/>
<organism evidence="1 2">
    <name type="scientific">Entomortierella chlamydospora</name>
    <dbReference type="NCBI Taxonomy" id="101097"/>
    <lineage>
        <taxon>Eukaryota</taxon>
        <taxon>Fungi</taxon>
        <taxon>Fungi incertae sedis</taxon>
        <taxon>Mucoromycota</taxon>
        <taxon>Mortierellomycotina</taxon>
        <taxon>Mortierellomycetes</taxon>
        <taxon>Mortierellales</taxon>
        <taxon>Mortierellaceae</taxon>
        <taxon>Entomortierella</taxon>
    </lineage>
</organism>
<proteinExistence type="predicted"/>